<accession>A0ABX8GIU0</accession>
<proteinExistence type="predicted"/>
<keyword evidence="2" id="KW-1185">Reference proteome</keyword>
<protein>
    <recommendedName>
        <fullName evidence="3">WXG100 family type VII secretion target</fullName>
    </recommendedName>
</protein>
<evidence type="ECO:0000313" key="2">
    <source>
        <dbReference type="Proteomes" id="UP000679335"/>
    </source>
</evidence>
<evidence type="ECO:0000313" key="1">
    <source>
        <dbReference type="EMBL" id="QWC15843.1"/>
    </source>
</evidence>
<evidence type="ECO:0008006" key="3">
    <source>
        <dbReference type="Google" id="ProtNLM"/>
    </source>
</evidence>
<dbReference type="Proteomes" id="UP000679335">
    <property type="component" value="Chromosome"/>
</dbReference>
<name>A0ABX8GIU0_9CELL</name>
<organism evidence="1 2">
    <name type="scientific">Cellulomonas dongxiuzhuiae</name>
    <dbReference type="NCBI Taxonomy" id="2819979"/>
    <lineage>
        <taxon>Bacteria</taxon>
        <taxon>Bacillati</taxon>
        <taxon>Actinomycetota</taxon>
        <taxon>Actinomycetes</taxon>
        <taxon>Micrococcales</taxon>
        <taxon>Cellulomonadaceae</taxon>
        <taxon>Cellulomonas</taxon>
    </lineage>
</organism>
<reference evidence="1 2" key="1">
    <citation type="submission" date="2021-05" db="EMBL/GenBank/DDBJ databases">
        <title>Novel species in genus Cellulomonas.</title>
        <authorList>
            <person name="Zhang G."/>
        </authorList>
    </citation>
    <scope>NUCLEOTIDE SEQUENCE [LARGE SCALE GENOMIC DNA]</scope>
    <source>
        <strain evidence="2">zg-ZUI157</strain>
    </source>
</reference>
<sequence length="763" mass="78419">MDLGVLERSPEAGDVEAVDGLVVGYLARAERFAARAVAVRAAGDGLVGASVGEWASALGERSGRLASGWDDAAGGCRQVAGVLAGYGAALRGLERRVMAARHEVETARVRAVAARERYAVAALAGGVAAVPWAWTDVPAFAAVPDAAYELRVWRAAVGDAAEGLRVFARCCDEREELDRETAARLVGVEVMAAYAPGTGVDAIVDVPLVQALAASAAGTVSAAQRRVMAQWFAEAAEQVSNHPADTRTLAALTGFLEAWGADGELMSGVFVAIGGAGVVRLLTMLGEQMVVGATDRNSSLAAAGGALRSGLASASSTWSSAEAAAYAGDMVRAASSMNGTLSAIGYVFADPQSARMSETFTVAMANLLDAIERGNGGPWRDGPGAPGHALDTAGMLSLDGGAAHDAAARVFETLGAYPQAARHWLTGEGIDWSAPDQAFAVDRITYWFHDRGWAVGASDGFAGIGALWAGVQAEPGNLAVNRQVAAINTHVLYELSTNRALVPGRLSAHGAETLATAIAGQLPGLVEVGFESGFSGDEISLRWHDVTVPYLEATVPTARISRDWLRPVLTAVAGEVEGRLALHGAALDYQVRVQAGITHGPASAAAGLDALVAVWGGIDGATYSATEVKQYLQDQQTRAAFDAGRHVVDVGVALSPVGPLTSIGVDAGLDTLQKLGEAALTGGALPSGTDSAVPHGVGSLEEFFSTSVAEYRRLGLWDKSSGHAGDVSSEPADDVARELVSDYDLIVGAMRSSAADGVKGDTT</sequence>
<dbReference type="RefSeq" id="WP_214765622.1">
    <property type="nucleotide sequence ID" value="NZ_CP076023.1"/>
</dbReference>
<dbReference type="EMBL" id="CP076023">
    <property type="protein sequence ID" value="QWC15843.1"/>
    <property type="molecule type" value="Genomic_DNA"/>
</dbReference>
<gene>
    <name evidence="1" type="ORF">KKR89_16545</name>
</gene>